<sequence>ICKGQSPSDIKVETRTKSKKLRRTPSRLLSGFRGINLFLLSIKQDLDEDSKNWSKND</sequence>
<reference evidence="1" key="1">
    <citation type="submission" date="2021-06" db="EMBL/GenBank/DDBJ databases">
        <authorList>
            <person name="Kallberg Y."/>
            <person name="Tangrot J."/>
            <person name="Rosling A."/>
        </authorList>
    </citation>
    <scope>NUCLEOTIDE SEQUENCE</scope>
    <source>
        <strain evidence="1">CL551</strain>
    </source>
</reference>
<dbReference type="Proteomes" id="UP000789342">
    <property type="component" value="Unassembled WGS sequence"/>
</dbReference>
<evidence type="ECO:0000313" key="1">
    <source>
        <dbReference type="EMBL" id="CAG8749754.1"/>
    </source>
</evidence>
<feature type="non-terminal residue" evidence="1">
    <location>
        <position position="57"/>
    </location>
</feature>
<comment type="caution">
    <text evidence="1">The sequence shown here is derived from an EMBL/GenBank/DDBJ whole genome shotgun (WGS) entry which is preliminary data.</text>
</comment>
<gene>
    <name evidence="1" type="ORF">AMORRO_LOCUS15267</name>
</gene>
<evidence type="ECO:0000313" key="2">
    <source>
        <dbReference type="Proteomes" id="UP000789342"/>
    </source>
</evidence>
<accession>A0A9N9NNN1</accession>
<keyword evidence="2" id="KW-1185">Reference proteome</keyword>
<protein>
    <submittedName>
        <fullName evidence="1">14851_t:CDS:1</fullName>
    </submittedName>
</protein>
<name>A0A9N9NNN1_9GLOM</name>
<proteinExistence type="predicted"/>
<dbReference type="EMBL" id="CAJVPV010034864">
    <property type="protein sequence ID" value="CAG8749754.1"/>
    <property type="molecule type" value="Genomic_DNA"/>
</dbReference>
<organism evidence="1 2">
    <name type="scientific">Acaulospora morrowiae</name>
    <dbReference type="NCBI Taxonomy" id="94023"/>
    <lineage>
        <taxon>Eukaryota</taxon>
        <taxon>Fungi</taxon>
        <taxon>Fungi incertae sedis</taxon>
        <taxon>Mucoromycota</taxon>
        <taxon>Glomeromycotina</taxon>
        <taxon>Glomeromycetes</taxon>
        <taxon>Diversisporales</taxon>
        <taxon>Acaulosporaceae</taxon>
        <taxon>Acaulospora</taxon>
    </lineage>
</organism>
<dbReference type="AlphaFoldDB" id="A0A9N9NNN1"/>